<feature type="compositionally biased region" description="Acidic residues" evidence="1">
    <location>
        <begin position="543"/>
        <end position="554"/>
    </location>
</feature>
<gene>
    <name evidence="2" type="ORF">PGO_060640</name>
</gene>
<reference evidence="3" key="1">
    <citation type="submission" date="2017-04" db="EMBL/GenBank/DDBJ databases">
        <title>Plasmodium gonderi genome.</title>
        <authorList>
            <person name="Arisue N."/>
            <person name="Honma H."/>
            <person name="Kawai S."/>
            <person name="Tougan T."/>
            <person name="Tanabe K."/>
            <person name="Horii T."/>
        </authorList>
    </citation>
    <scope>NUCLEOTIDE SEQUENCE [LARGE SCALE GENOMIC DNA]</scope>
    <source>
        <strain evidence="3">ATCC 30045</strain>
    </source>
</reference>
<dbReference type="EMBL" id="BDQF01000007">
    <property type="protein sequence ID" value="GAW79920.1"/>
    <property type="molecule type" value="Genomic_DNA"/>
</dbReference>
<feature type="compositionally biased region" description="Basic and acidic residues" evidence="1">
    <location>
        <begin position="977"/>
        <end position="992"/>
    </location>
</feature>
<feature type="compositionally biased region" description="Basic and acidic residues" evidence="1">
    <location>
        <begin position="1220"/>
        <end position="1230"/>
    </location>
</feature>
<organism evidence="2 3">
    <name type="scientific">Plasmodium gonderi</name>
    <dbReference type="NCBI Taxonomy" id="77519"/>
    <lineage>
        <taxon>Eukaryota</taxon>
        <taxon>Sar</taxon>
        <taxon>Alveolata</taxon>
        <taxon>Apicomplexa</taxon>
        <taxon>Aconoidasida</taxon>
        <taxon>Haemosporida</taxon>
        <taxon>Plasmodiidae</taxon>
        <taxon>Plasmodium</taxon>
        <taxon>Plasmodium (Plasmodium)</taxon>
    </lineage>
</organism>
<feature type="compositionally biased region" description="Basic and acidic residues" evidence="1">
    <location>
        <begin position="556"/>
        <end position="568"/>
    </location>
</feature>
<feature type="compositionally biased region" description="Basic and acidic residues" evidence="1">
    <location>
        <begin position="1995"/>
        <end position="2008"/>
    </location>
</feature>
<evidence type="ECO:0000313" key="3">
    <source>
        <dbReference type="Proteomes" id="UP000195521"/>
    </source>
</evidence>
<feature type="compositionally biased region" description="Basic and acidic residues" evidence="1">
    <location>
        <begin position="1245"/>
        <end position="1257"/>
    </location>
</feature>
<protein>
    <submittedName>
        <fullName evidence="2">Schizont egress antigen-1</fullName>
    </submittedName>
</protein>
<dbReference type="PANTHER" id="PTHR35245">
    <property type="match status" value="1"/>
</dbReference>
<feature type="region of interest" description="Disordered" evidence="1">
    <location>
        <begin position="977"/>
        <end position="1006"/>
    </location>
</feature>
<feature type="compositionally biased region" description="Basic residues" evidence="1">
    <location>
        <begin position="97"/>
        <end position="108"/>
    </location>
</feature>
<feature type="region of interest" description="Disordered" evidence="1">
    <location>
        <begin position="779"/>
        <end position="803"/>
    </location>
</feature>
<dbReference type="RefSeq" id="XP_028542509.1">
    <property type="nucleotide sequence ID" value="XM_028686708.1"/>
</dbReference>
<accession>A0A1Y1JCG1</accession>
<feature type="compositionally biased region" description="Basic and acidic residues" evidence="1">
    <location>
        <begin position="1441"/>
        <end position="1457"/>
    </location>
</feature>
<sequence>MSNHQNIGVKENLFFYLNRDDVNELIESIEEDDDKIVECNENNGLCEYELPFLLQNIENNKEDSEKNSSISSYLDDGASTILSKQDEENVTEENMIKKKKKKKTNRSKGKNESTSKEKINIIFIQNDSSGLNNFEEILSMANVNSEKVEKKLNEKFYQICCKSIADINTYNLNKVKNVNDNQKQGSLDIEHIDYGDIFLTIQDSLKSRGNKNNNNLLQDNTSESFGLRHEKLKNFRNIEEHPKVLLGKRKIKNTYNYHFNGGNFFKSYRKKDKSERSSVGCHIIEKGGCYTRKKKKMNPYLHPLSTYNRYGYIPHVYDSHVIGYDERALQNSKFLKKIYIKRNKKRSSDMHSLDSYEEKEGYHILREKNASNNVIIHSEKNQSSVHGISPEGYASRNVQSMQEGTNLCEKSMCIEVGGEKHYQKRKGSTEMERRGHFIDSGEAINRIDEGGEMERNDLEENFIFDSMENIHPPYSAERDEISPNNACSDKESYVCDVEAANFFCEGDNRNHIYFKEETNDQMGSDKLDGTVADGRGYNHNNDDTDGNDDADSNDVADGRGHNHNNDDACWEDKTKEIYQKDFKLGEGKSNSLSNEETAMIKEEEPPKIIRNNQTEGNEKTFSDKNETVLHPPRSEIVNICNESVMSQENLKRGDDYGDTFLASGEDKEYFDLLVKKYEKTKLTIDGSEKLSFSAISGTPSDYMSIDLPEHLKDTSRMEKQETQADDVDQIDQMKKLNSVEGNAVPLRDESRKRVEKYQINGVNVNLVKKFQREEFELDNAGEERESKEEKSQIKREEVEKGEAEKIEIEKGEAEKIEIEKGAAEKIEVEKGEAEKEVPQIGGYEKLLENDMYDLYNLKMHDLNTLKAYDFEFSKNLLKKEIFMYHSNSLKNDEVLDAIEMDNIALDENDEQIDEDDGEIKNFLAKLKEDVTSQININNEENEQAFDLLDSVHANDYYFGCDDGDNEIDINMFNLNKEPNERDAEDPKGDESNFRSNGKHGHDLDEYEKDMDKDGYFPIGSKLNLSDLDVDHESASRVYASAGECADECAYSNSLFTSPNKFEEERKDTECQTEFPLDFSRNTNRTPRKKSVEVILVKKKLKRIKERDIEEAEEGKWGTNETNSSGRYRRYPRRNRIKTLRYWIGERELTRRNPYTGEIDVIGFSECKNLEDLSPHIIGPIKYKKLYLRNMFPLSESDEKEEQDARKGENASENGTAGDAITDRYMNKDTSDPLEGGESKIRRKRDNKEPPKRDDVSENSKNTSYNISKQLPNRRYNLMKKRKKRKFINIVNYIKKKRKKKLVKIIDKEEGETFPLIKSEKGINITIENENSNHIEDTYLGNIDNALIGEIDVTKEDVVEDILGIADVVPVDQHDKGENMEKTNNAEENANDLFYDANSFCFDEHLEGGVPVGDTHVEIEAGGESLSKELFSDEPIPPPDLVRLDGQGKEEDQKERTSETAAVNEVETTAVNEVETTAVNEVETTAVNEVETTAVNEVETTAVNEVETTAVNEVETTAVNEAETTAVNEVETTAVNEVETTAVNEVETTAVNEAETTAVNEVETTAVNEVETTAVNEVETTAVNEAETTAVNEVETTAVNEAETTAVNEVETTAVNEVETTAVNEAETTAVNEVETTNLEGARKMPTKRKKIQKKKNDEKKKIKERRIDEMYKELSLFNLDFLSQSEKVDNEKLIKRGKVEEKGKQREGERENHVGEGRNAKKDVTKKQKAEETTVETKNKTGSVDKDEYRAAQDEDAERDENAIHEDEKNEKKIILLKKNGDISIDNEGADHHTKLKKSENAQNQIETESGYNLALLTETDSKDSVKNTHFSELQSHHNTEMAKNAYTEMNLSGSEEKTSTVVSVNVDENEEDMYDFVPLDANGDETTNVSKGSIIPKEEENNNTRAGLSNVIETNRGSNEPIELCETKDDSKDVLLKKETKGKKEKEKNGKTEEKESGKKENEQNSETKTKTKTKMNNYDISKIGGRKTKKRKFPIEQENEKTDYAQKDAVNEASPSDHINVHMDEEDKNAILCKTLHADDNIILKKSVHIKPMHLYINRRERKRSRMGGELAFHISRHRNDVEKENMNHPIYEAKIHQLFGLRNYITTDFQHMNDPRNPGANFPLLQKNFLNDFKVDLNIYTVRIASHEKFKSCSVHQNLMCYIDTGEKVKIVLNSQEKFYERGDFFFIPRLSNFLVNNCSREECIVYVCPVAK</sequence>
<feature type="region of interest" description="Disordered" evidence="1">
    <location>
        <begin position="84"/>
        <end position="113"/>
    </location>
</feature>
<comment type="caution">
    <text evidence="2">The sequence shown here is derived from an EMBL/GenBank/DDBJ whole genome shotgun (WGS) entry which is preliminary data.</text>
</comment>
<feature type="compositionally biased region" description="Basic residues" evidence="1">
    <location>
        <begin position="1644"/>
        <end position="1653"/>
    </location>
</feature>
<dbReference type="Proteomes" id="UP000195521">
    <property type="component" value="Unassembled WGS sequence"/>
</dbReference>
<feature type="region of interest" description="Disordered" evidence="1">
    <location>
        <begin position="1642"/>
        <end position="1661"/>
    </location>
</feature>
<feature type="region of interest" description="Disordered" evidence="1">
    <location>
        <begin position="1937"/>
        <end position="2008"/>
    </location>
</feature>
<feature type="region of interest" description="Disordered" evidence="1">
    <location>
        <begin position="1699"/>
        <end position="1767"/>
    </location>
</feature>
<evidence type="ECO:0000313" key="2">
    <source>
        <dbReference type="EMBL" id="GAW79920.1"/>
    </source>
</evidence>
<feature type="region of interest" description="Disordered" evidence="1">
    <location>
        <begin position="1427"/>
        <end position="1460"/>
    </location>
</feature>
<dbReference type="GeneID" id="39746632"/>
<evidence type="ECO:0000256" key="1">
    <source>
        <dbReference type="SAM" id="MobiDB-lite"/>
    </source>
</evidence>
<dbReference type="OMA" id="RHHHVDQ"/>
<feature type="compositionally biased region" description="Polar residues" evidence="1">
    <location>
        <begin position="1904"/>
        <end position="1916"/>
    </location>
</feature>
<dbReference type="PANTHER" id="PTHR35245:SF2">
    <property type="entry name" value="DISINTEGRIN DOMAIN-CONTAINING PROTEIN"/>
    <property type="match status" value="1"/>
</dbReference>
<feature type="region of interest" description="Disordered" evidence="1">
    <location>
        <begin position="1879"/>
        <end position="1916"/>
    </location>
</feature>
<feature type="compositionally biased region" description="Basic and acidic residues" evidence="1">
    <location>
        <begin position="781"/>
        <end position="803"/>
    </location>
</feature>
<name>A0A1Y1JCG1_PLAGO</name>
<dbReference type="OrthoDB" id="387428at2759"/>
<feature type="compositionally biased region" description="Polar residues" evidence="1">
    <location>
        <begin position="1258"/>
        <end position="1267"/>
    </location>
</feature>
<feature type="compositionally biased region" description="Basic and acidic residues" evidence="1">
    <location>
        <begin position="1937"/>
        <end position="1971"/>
    </location>
</feature>
<keyword evidence="3" id="KW-1185">Reference proteome</keyword>
<proteinExistence type="predicted"/>
<feature type="region of interest" description="Disordered" evidence="1">
    <location>
        <begin position="521"/>
        <end position="568"/>
    </location>
</feature>
<feature type="region of interest" description="Disordered" evidence="1">
    <location>
        <begin position="1195"/>
        <end position="1267"/>
    </location>
</feature>
<feature type="compositionally biased region" description="Basic and acidic residues" evidence="1">
    <location>
        <begin position="1699"/>
        <end position="1753"/>
    </location>
</feature>